<comment type="caution">
    <text evidence="1">The sequence shown here is derived from an EMBL/GenBank/DDBJ whole genome shotgun (WGS) entry which is preliminary data.</text>
</comment>
<dbReference type="EMBL" id="LGLK01000057">
    <property type="protein sequence ID" value="KPC17960.1"/>
    <property type="molecule type" value="Genomic_DNA"/>
</dbReference>
<evidence type="ECO:0000313" key="2">
    <source>
        <dbReference type="EMBL" id="KPC17960.1"/>
    </source>
</evidence>
<gene>
    <name evidence="1" type="ORF">AC499_0203</name>
    <name evidence="2" type="ORF">AC499_1162</name>
</gene>
<dbReference type="EMBL" id="LGLK01000057">
    <property type="protein sequence ID" value="KPC17001.1"/>
    <property type="molecule type" value="Genomic_DNA"/>
</dbReference>
<organism evidence="1 3">
    <name type="scientific">Pseudomonas amygdali pv. lachrymans</name>
    <name type="common">Pseudomonas syringae pv. lachrymans</name>
    <dbReference type="NCBI Taxonomy" id="53707"/>
    <lineage>
        <taxon>Bacteria</taxon>
        <taxon>Pseudomonadati</taxon>
        <taxon>Pseudomonadota</taxon>
        <taxon>Gammaproteobacteria</taxon>
        <taxon>Pseudomonadales</taxon>
        <taxon>Pseudomonadaceae</taxon>
        <taxon>Pseudomonas</taxon>
        <taxon>Pseudomonas amygdali</taxon>
    </lineage>
</organism>
<name>A0ABR5KQ99_PSEAV</name>
<keyword evidence="3" id="KW-1185">Reference proteome</keyword>
<reference evidence="1 3" key="2">
    <citation type="submission" date="2015-10" db="EMBL/GenBank/DDBJ databases">
        <title>Comparative genomics and high-throughput reverse genetic screens identify a new phytobacterial MAMP and an Arabidopsis receptor required for immune elicitation.</title>
        <authorList>
            <person name="Mott G.A."/>
            <person name="Thakur S."/>
            <person name="Wang P.W."/>
            <person name="Desveaux D."/>
            <person name="Guttman D.S."/>
        </authorList>
    </citation>
    <scope>NUCLEOTIDE SEQUENCE [LARGE SCALE GENOMIC DNA]</scope>
    <source>
        <strain evidence="1 3">107</strain>
    </source>
</reference>
<protein>
    <submittedName>
        <fullName evidence="1">Uncharacterized protein</fullName>
    </submittedName>
</protein>
<evidence type="ECO:0000313" key="3">
    <source>
        <dbReference type="Proteomes" id="UP000037943"/>
    </source>
</evidence>
<sequence>MVREFNAVSVLIAQLISKLQKAAEDEVIFILSALDQSPVNVAFFIDCEPGQGLDRYFSLTWRTFFQGVYEDFEVIAGQSRQAHILFTYLIGSSGQLVEPFLGQGVKRPEGIYLHMRGQVFREVSDTGANDSGVNRKMMDERME</sequence>
<reference evidence="1 3" key="1">
    <citation type="submission" date="2015-07" db="EMBL/GenBank/DDBJ databases">
        <authorList>
            <person name="O'Brien H.E."/>
            <person name="Thakur S."/>
            <person name="Gong Y."/>
            <person name="Wang P.W."/>
            <person name="Guttman D.S."/>
        </authorList>
    </citation>
    <scope>NUCLEOTIDE SEQUENCE [LARGE SCALE GENOMIC DNA]</scope>
    <source>
        <strain evidence="1 3">107</strain>
    </source>
</reference>
<accession>A0ABR5KQ99</accession>
<evidence type="ECO:0000313" key="1">
    <source>
        <dbReference type="EMBL" id="KPC17001.1"/>
    </source>
</evidence>
<dbReference type="Proteomes" id="UP000037943">
    <property type="component" value="Unassembled WGS sequence"/>
</dbReference>
<proteinExistence type="predicted"/>